<evidence type="ECO:0000313" key="6">
    <source>
        <dbReference type="EMBL" id="KNE54868.1"/>
    </source>
</evidence>
<evidence type="ECO:0000256" key="2">
    <source>
        <dbReference type="ARBA" id="ARBA00022980"/>
    </source>
</evidence>
<dbReference type="OMA" id="CAFNSIT"/>
<dbReference type="STRING" id="578462.A0A0L0RWZ9"/>
<keyword evidence="3" id="KW-0687">Ribonucleoprotein</keyword>
<keyword evidence="2 6" id="KW-0689">Ribosomal protein</keyword>
<organism evidence="6 7">
    <name type="scientific">Allomyces macrogynus (strain ATCC 38327)</name>
    <name type="common">Allomyces javanicus var. macrogynus</name>
    <dbReference type="NCBI Taxonomy" id="578462"/>
    <lineage>
        <taxon>Eukaryota</taxon>
        <taxon>Fungi</taxon>
        <taxon>Fungi incertae sedis</taxon>
        <taxon>Blastocladiomycota</taxon>
        <taxon>Blastocladiomycetes</taxon>
        <taxon>Blastocladiales</taxon>
        <taxon>Blastocladiaceae</taxon>
        <taxon>Allomyces</taxon>
    </lineage>
</organism>
<evidence type="ECO:0000256" key="5">
    <source>
        <dbReference type="SAM" id="MobiDB-lite"/>
    </source>
</evidence>
<evidence type="ECO:0000256" key="4">
    <source>
        <dbReference type="ARBA" id="ARBA00040565"/>
    </source>
</evidence>
<dbReference type="Proteomes" id="UP000054350">
    <property type="component" value="Unassembled WGS sequence"/>
</dbReference>
<dbReference type="GO" id="GO:0005840">
    <property type="term" value="C:ribosome"/>
    <property type="evidence" value="ECO:0007669"/>
    <property type="project" value="UniProtKB-KW"/>
</dbReference>
<gene>
    <name evidence="6" type="ORF">AMAG_00816</name>
</gene>
<dbReference type="InterPro" id="IPR013005">
    <property type="entry name" value="Ribosomal_uL4-like"/>
</dbReference>
<reference evidence="7" key="2">
    <citation type="submission" date="2009-11" db="EMBL/GenBank/DDBJ databases">
        <title>The Genome Sequence of Allomyces macrogynus strain ATCC 38327.</title>
        <authorList>
            <consortium name="The Broad Institute Genome Sequencing Platform"/>
            <person name="Russ C."/>
            <person name="Cuomo C."/>
            <person name="Shea T."/>
            <person name="Young S.K."/>
            <person name="Zeng Q."/>
            <person name="Koehrsen M."/>
            <person name="Haas B."/>
            <person name="Borodovsky M."/>
            <person name="Guigo R."/>
            <person name="Alvarado L."/>
            <person name="Berlin A."/>
            <person name="Borenstein D."/>
            <person name="Chen Z."/>
            <person name="Engels R."/>
            <person name="Freedman E."/>
            <person name="Gellesch M."/>
            <person name="Goldberg J."/>
            <person name="Griggs A."/>
            <person name="Gujja S."/>
            <person name="Heiman D."/>
            <person name="Hepburn T."/>
            <person name="Howarth C."/>
            <person name="Jen D."/>
            <person name="Larson L."/>
            <person name="Lewis B."/>
            <person name="Mehta T."/>
            <person name="Park D."/>
            <person name="Pearson M."/>
            <person name="Roberts A."/>
            <person name="Saif S."/>
            <person name="Shenoy N."/>
            <person name="Sisk P."/>
            <person name="Stolte C."/>
            <person name="Sykes S."/>
            <person name="Walk T."/>
            <person name="White J."/>
            <person name="Yandava C."/>
            <person name="Burger G."/>
            <person name="Gray M.W."/>
            <person name="Holland P.W.H."/>
            <person name="King N."/>
            <person name="Lang F.B.F."/>
            <person name="Roger A.J."/>
            <person name="Ruiz-Trillo I."/>
            <person name="Lander E."/>
            <person name="Nusbaum C."/>
        </authorList>
    </citation>
    <scope>NUCLEOTIDE SEQUENCE [LARGE SCALE GENOMIC DNA]</scope>
    <source>
        <strain evidence="7">ATCC 38327</strain>
    </source>
</reference>
<dbReference type="Pfam" id="PF00573">
    <property type="entry name" value="Ribosomal_L4"/>
    <property type="match status" value="1"/>
</dbReference>
<protein>
    <recommendedName>
        <fullName evidence="4">Large ribosomal subunit protein uL4m</fullName>
    </recommendedName>
</protein>
<reference evidence="6 7" key="1">
    <citation type="submission" date="2009-11" db="EMBL/GenBank/DDBJ databases">
        <title>Annotation of Allomyces macrogynus ATCC 38327.</title>
        <authorList>
            <consortium name="The Broad Institute Genome Sequencing Platform"/>
            <person name="Russ C."/>
            <person name="Cuomo C."/>
            <person name="Burger G."/>
            <person name="Gray M.W."/>
            <person name="Holland P.W.H."/>
            <person name="King N."/>
            <person name="Lang F.B.F."/>
            <person name="Roger A.J."/>
            <person name="Ruiz-Trillo I."/>
            <person name="Young S.K."/>
            <person name="Zeng Q."/>
            <person name="Gargeya S."/>
            <person name="Fitzgerald M."/>
            <person name="Haas B."/>
            <person name="Abouelleil A."/>
            <person name="Alvarado L."/>
            <person name="Arachchi H.M."/>
            <person name="Berlin A."/>
            <person name="Chapman S.B."/>
            <person name="Gearin G."/>
            <person name="Goldberg J."/>
            <person name="Griggs A."/>
            <person name="Gujja S."/>
            <person name="Hansen M."/>
            <person name="Heiman D."/>
            <person name="Howarth C."/>
            <person name="Larimer J."/>
            <person name="Lui A."/>
            <person name="MacDonald P.J.P."/>
            <person name="McCowen C."/>
            <person name="Montmayeur A."/>
            <person name="Murphy C."/>
            <person name="Neiman D."/>
            <person name="Pearson M."/>
            <person name="Priest M."/>
            <person name="Roberts A."/>
            <person name="Saif S."/>
            <person name="Shea T."/>
            <person name="Sisk P."/>
            <person name="Stolte C."/>
            <person name="Sykes S."/>
            <person name="Wortman J."/>
            <person name="Nusbaum C."/>
            <person name="Birren B."/>
        </authorList>
    </citation>
    <scope>NUCLEOTIDE SEQUENCE [LARGE SCALE GENOMIC DNA]</scope>
    <source>
        <strain evidence="6 7">ATCC 38327</strain>
    </source>
</reference>
<dbReference type="GO" id="GO:1990904">
    <property type="term" value="C:ribonucleoprotein complex"/>
    <property type="evidence" value="ECO:0007669"/>
    <property type="project" value="UniProtKB-KW"/>
</dbReference>
<evidence type="ECO:0000313" key="7">
    <source>
        <dbReference type="Proteomes" id="UP000054350"/>
    </source>
</evidence>
<proteinExistence type="inferred from homology"/>
<feature type="region of interest" description="Disordered" evidence="5">
    <location>
        <begin position="134"/>
        <end position="162"/>
    </location>
</feature>
<dbReference type="InterPro" id="IPR002136">
    <property type="entry name" value="Ribosomal_uL4"/>
</dbReference>
<dbReference type="Gene3D" id="3.40.1370.10">
    <property type="match status" value="1"/>
</dbReference>
<accession>A0A0L0RWZ9</accession>
<dbReference type="PANTHER" id="PTHR10746:SF6">
    <property type="entry name" value="LARGE RIBOSOMAL SUBUNIT PROTEIN UL4M"/>
    <property type="match status" value="1"/>
</dbReference>
<keyword evidence="7" id="KW-1185">Reference proteome</keyword>
<comment type="similarity">
    <text evidence="1">Belongs to the universal ribosomal protein uL4 family.</text>
</comment>
<dbReference type="HAMAP" id="MF_01328_B">
    <property type="entry name" value="Ribosomal_uL4_B"/>
    <property type="match status" value="1"/>
</dbReference>
<dbReference type="VEuPathDB" id="FungiDB:AMAG_00816"/>
<dbReference type="SUPFAM" id="SSF52166">
    <property type="entry name" value="Ribosomal protein L4"/>
    <property type="match status" value="1"/>
</dbReference>
<dbReference type="InterPro" id="IPR023574">
    <property type="entry name" value="Ribosomal_uL4_dom_sf"/>
</dbReference>
<dbReference type="eggNOG" id="KOG1624">
    <property type="taxonomic scope" value="Eukaryota"/>
</dbReference>
<dbReference type="PANTHER" id="PTHR10746">
    <property type="entry name" value="50S RIBOSOMAL PROTEIN L4"/>
    <property type="match status" value="1"/>
</dbReference>
<sequence>MALRTMFGALRRTLATVAADASAAPAAAAAAAAASIPPPAASTAAATDSATLAESENDPEVAAMMAAIDALTDPSRIVLRPVYTPPTVQALIRDFPTNRPIAIAQLPSAVYASPLRRDILHRCVVWQRDAARQGTHQTKGRSDVRGSTRKLAPQKGRGTARVGSLRAPQFRGGGVAHGPISRSHATELPVKVRELGVRAALAAKYAADQLVFVDQLPGSVFQPSPKALAVPKTKTLFQIMNQHYVPKTQGGLSLANKQVDRKYSSVLLVAGITEAPELYVRSAANLPDVKVLPAKDINVYDVLRHEYLVVDHAARKWLEWRLQEKK</sequence>
<dbReference type="AlphaFoldDB" id="A0A0L0RWZ9"/>
<name>A0A0L0RWZ9_ALLM3</name>
<dbReference type="OrthoDB" id="275876at2759"/>
<dbReference type="NCBIfam" id="TIGR03953">
    <property type="entry name" value="rplD_bact"/>
    <property type="match status" value="1"/>
</dbReference>
<dbReference type="EMBL" id="GG745328">
    <property type="protein sequence ID" value="KNE54868.1"/>
    <property type="molecule type" value="Genomic_DNA"/>
</dbReference>
<evidence type="ECO:0000256" key="1">
    <source>
        <dbReference type="ARBA" id="ARBA00010528"/>
    </source>
</evidence>
<evidence type="ECO:0000256" key="3">
    <source>
        <dbReference type="ARBA" id="ARBA00023274"/>
    </source>
</evidence>
<dbReference type="GO" id="GO:0006412">
    <property type="term" value="P:translation"/>
    <property type="evidence" value="ECO:0007669"/>
    <property type="project" value="InterPro"/>
</dbReference>
<dbReference type="GO" id="GO:0003735">
    <property type="term" value="F:structural constituent of ribosome"/>
    <property type="evidence" value="ECO:0007669"/>
    <property type="project" value="InterPro"/>
</dbReference>